<dbReference type="InterPro" id="IPR000073">
    <property type="entry name" value="AB_hydrolase_1"/>
</dbReference>
<dbReference type="Gene3D" id="3.40.50.1820">
    <property type="entry name" value="alpha/beta hydrolase"/>
    <property type="match status" value="1"/>
</dbReference>
<dbReference type="GO" id="GO:0016787">
    <property type="term" value="F:hydrolase activity"/>
    <property type="evidence" value="ECO:0007669"/>
    <property type="project" value="UniProtKB-KW"/>
</dbReference>
<dbReference type="Pfam" id="PF00561">
    <property type="entry name" value="Abhydrolase_1"/>
    <property type="match status" value="1"/>
</dbReference>
<feature type="domain" description="AB hydrolase-1" evidence="1">
    <location>
        <begin position="96"/>
        <end position="206"/>
    </location>
</feature>
<name>A0A0R1HL53_9LACO</name>
<accession>A0A0R1HL53</accession>
<protein>
    <submittedName>
        <fullName evidence="2">Alpha beta hydrolase</fullName>
    </submittedName>
</protein>
<dbReference type="PANTHER" id="PTHR43358">
    <property type="entry name" value="ALPHA/BETA-HYDROLASE"/>
    <property type="match status" value="1"/>
</dbReference>
<reference evidence="2 3" key="1">
    <citation type="journal article" date="2015" name="Genome Announc.">
        <title>Expanding the biotechnology potential of lactobacilli through comparative genomics of 213 strains and associated genera.</title>
        <authorList>
            <person name="Sun Z."/>
            <person name="Harris H.M."/>
            <person name="McCann A."/>
            <person name="Guo C."/>
            <person name="Argimon S."/>
            <person name="Zhang W."/>
            <person name="Yang X."/>
            <person name="Jeffery I.B."/>
            <person name="Cooney J.C."/>
            <person name="Kagawa T.F."/>
            <person name="Liu W."/>
            <person name="Song Y."/>
            <person name="Salvetti E."/>
            <person name="Wrobel A."/>
            <person name="Rasinkangas P."/>
            <person name="Parkhill J."/>
            <person name="Rea M.C."/>
            <person name="O'Sullivan O."/>
            <person name="Ritari J."/>
            <person name="Douillard F.P."/>
            <person name="Paul Ross R."/>
            <person name="Yang R."/>
            <person name="Briner A.E."/>
            <person name="Felis G.E."/>
            <person name="de Vos W.M."/>
            <person name="Barrangou R."/>
            <person name="Klaenhammer T.R."/>
            <person name="Caufield P.W."/>
            <person name="Cui Y."/>
            <person name="Zhang H."/>
            <person name="O'Toole P.W."/>
        </authorList>
    </citation>
    <scope>NUCLEOTIDE SEQUENCE [LARGE SCALE GENOMIC DNA]</scope>
    <source>
        <strain evidence="2 3">JCM 15530</strain>
    </source>
</reference>
<evidence type="ECO:0000313" key="3">
    <source>
        <dbReference type="Proteomes" id="UP000050911"/>
    </source>
</evidence>
<gene>
    <name evidence="2" type="ORF">FC96_GL000765</name>
</gene>
<evidence type="ECO:0000259" key="1">
    <source>
        <dbReference type="Pfam" id="PF00561"/>
    </source>
</evidence>
<dbReference type="Proteomes" id="UP000050911">
    <property type="component" value="Unassembled WGS sequence"/>
</dbReference>
<dbReference type="STRING" id="1302272.FC96_GL000765"/>
<dbReference type="InterPro" id="IPR029058">
    <property type="entry name" value="AB_hydrolase_fold"/>
</dbReference>
<dbReference type="AlphaFoldDB" id="A0A0R1HL53"/>
<dbReference type="PATRIC" id="fig|1302272.5.peg.765"/>
<dbReference type="PANTHER" id="PTHR43358:SF4">
    <property type="entry name" value="ALPHA_BETA HYDROLASE FOLD-1 DOMAIN-CONTAINING PROTEIN"/>
    <property type="match status" value="1"/>
</dbReference>
<dbReference type="SUPFAM" id="SSF53474">
    <property type="entry name" value="alpha/beta-Hydrolases"/>
    <property type="match status" value="1"/>
</dbReference>
<comment type="caution">
    <text evidence="2">The sequence shown here is derived from an EMBL/GenBank/DDBJ whole genome shotgun (WGS) entry which is preliminary data.</text>
</comment>
<organism evidence="2 3">
    <name type="scientific">Secundilactobacillus kimchicus JCM 15530</name>
    <dbReference type="NCBI Taxonomy" id="1302272"/>
    <lineage>
        <taxon>Bacteria</taxon>
        <taxon>Bacillati</taxon>
        <taxon>Bacillota</taxon>
        <taxon>Bacilli</taxon>
        <taxon>Lactobacillales</taxon>
        <taxon>Lactobacillaceae</taxon>
        <taxon>Secundilactobacillus</taxon>
    </lineage>
</organism>
<evidence type="ECO:0000313" key="2">
    <source>
        <dbReference type="EMBL" id="KRK47000.1"/>
    </source>
</evidence>
<dbReference type="EMBL" id="AZCX01000013">
    <property type="protein sequence ID" value="KRK47000.1"/>
    <property type="molecule type" value="Genomic_DNA"/>
</dbReference>
<keyword evidence="2" id="KW-0378">Hydrolase</keyword>
<keyword evidence="3" id="KW-1185">Reference proteome</keyword>
<proteinExistence type="predicted"/>
<dbReference type="InterPro" id="IPR052920">
    <property type="entry name" value="DNA-binding_regulatory"/>
</dbReference>
<dbReference type="OrthoDB" id="9776685at2"/>
<sequence length="317" mass="34750">MFMTKQHRLGLVDGMLIAGAATVVGATAISALAYRAATHMSPQLKQKGQQLAISENTDADNAWYLKQLPTERRIVTADGLTLRASYIAPKMPSHQAVILAHGIGHSREQMIPYARLFHDWGYHVLMPDARAHGDSDGHVIGFGWPDRKDYVQWIESLVSELGDSVKIVLFGISMGAATVLATAGEPIPDNVKAVVADSGFASVYKMAQHVVHHDYHLPAFPFVPIADRISQLMTGTRFLKQDVTLQLAKAKVPILFIHGRQDTVVPFDQLELLLNAVGGSAEVYVEDKAPHVKAFAQNNGPYRAKLQQFLNQTLNAD</sequence>